<protein>
    <submittedName>
        <fullName evidence="1">Uncharacterized protein</fullName>
    </submittedName>
</protein>
<dbReference type="EMBL" id="CADCUZ010000103">
    <property type="protein sequence ID" value="CAA9423575.1"/>
    <property type="molecule type" value="Genomic_DNA"/>
</dbReference>
<proteinExistence type="predicted"/>
<accession>A0A6J4PW92</accession>
<organism evidence="1">
    <name type="scientific">uncultured Rubrobacteraceae bacterium</name>
    <dbReference type="NCBI Taxonomy" id="349277"/>
    <lineage>
        <taxon>Bacteria</taxon>
        <taxon>Bacillati</taxon>
        <taxon>Actinomycetota</taxon>
        <taxon>Rubrobacteria</taxon>
        <taxon>Rubrobacterales</taxon>
        <taxon>Rubrobacteraceae</taxon>
        <taxon>environmental samples</taxon>
    </lineage>
</organism>
<name>A0A6J4PW92_9ACTN</name>
<dbReference type="AlphaFoldDB" id="A0A6J4PW92"/>
<evidence type="ECO:0000313" key="1">
    <source>
        <dbReference type="EMBL" id="CAA9423575.1"/>
    </source>
</evidence>
<gene>
    <name evidence="1" type="ORF">AVDCRST_MAG55-2161</name>
</gene>
<sequence length="126" mass="13709">MPHLSFGHSPPLVVFPGLGMTNANPTGIQRWGELRLLSPLARSFTVHRVGRKVGLKRGTTMADLAQDYAGAVKVPGVRFYACYGRRDKTLVISLKGETYDRLITEVDDPAKVAETINDAVGALTRS</sequence>
<reference evidence="1" key="1">
    <citation type="submission" date="2020-02" db="EMBL/GenBank/DDBJ databases">
        <authorList>
            <person name="Meier V. D."/>
        </authorList>
    </citation>
    <scope>NUCLEOTIDE SEQUENCE</scope>
    <source>
        <strain evidence="1">AVDCRST_MAG55</strain>
    </source>
</reference>